<dbReference type="AlphaFoldDB" id="A0A364N2G6"/>
<organism evidence="2 3">
    <name type="scientific">Stemphylium lycopersici</name>
    <name type="common">Tomato gray leaf spot disease fungus</name>
    <name type="synonym">Thyrospora lycopersici</name>
    <dbReference type="NCBI Taxonomy" id="183478"/>
    <lineage>
        <taxon>Eukaryota</taxon>
        <taxon>Fungi</taxon>
        <taxon>Dikarya</taxon>
        <taxon>Ascomycota</taxon>
        <taxon>Pezizomycotina</taxon>
        <taxon>Dothideomycetes</taxon>
        <taxon>Pleosporomycetidae</taxon>
        <taxon>Pleosporales</taxon>
        <taxon>Pleosporineae</taxon>
        <taxon>Pleosporaceae</taxon>
        <taxon>Stemphylium</taxon>
    </lineage>
</organism>
<proteinExistence type="predicted"/>
<evidence type="ECO:0000256" key="1">
    <source>
        <dbReference type="SAM" id="SignalP"/>
    </source>
</evidence>
<keyword evidence="3" id="KW-1185">Reference proteome</keyword>
<evidence type="ECO:0000313" key="3">
    <source>
        <dbReference type="Proteomes" id="UP000249619"/>
    </source>
</evidence>
<evidence type="ECO:0000313" key="2">
    <source>
        <dbReference type="EMBL" id="RAR10252.1"/>
    </source>
</evidence>
<dbReference type="OrthoDB" id="3658240at2759"/>
<feature type="chain" id="PRO_5017032513" evidence="1">
    <location>
        <begin position="20"/>
        <end position="106"/>
    </location>
</feature>
<name>A0A364N2G6_STELY</name>
<dbReference type="EMBL" id="QGDH01000067">
    <property type="protein sequence ID" value="RAR10252.1"/>
    <property type="molecule type" value="Genomic_DNA"/>
</dbReference>
<feature type="signal peptide" evidence="1">
    <location>
        <begin position="1"/>
        <end position="19"/>
    </location>
</feature>
<reference evidence="3" key="1">
    <citation type="submission" date="2018-05" db="EMBL/GenBank/DDBJ databases">
        <title>Draft genome sequence of Stemphylium lycopersici strain CIDEFI 213.</title>
        <authorList>
            <person name="Medina R."/>
            <person name="Franco M.E.E."/>
            <person name="Lucentini C.G."/>
            <person name="Saparrat M.C.N."/>
            <person name="Balatti P.A."/>
        </authorList>
    </citation>
    <scope>NUCLEOTIDE SEQUENCE [LARGE SCALE GENOMIC DNA]</scope>
    <source>
        <strain evidence="3">CIDEFI 213</strain>
    </source>
</reference>
<sequence length="106" mass="11272">MQLTIIYTLVTLLPALAMASPVSNDEMTDVADNVLVKRGIDICPPEYRVAGGNCKFGSTNNDPHACGKNNPSVILVCRGGKWAVERKCGDGKRCKCTGSNDIKCAA</sequence>
<keyword evidence="1" id="KW-0732">Signal</keyword>
<accession>A0A364N2G6</accession>
<comment type="caution">
    <text evidence="2">The sequence shown here is derived from an EMBL/GenBank/DDBJ whole genome shotgun (WGS) entry which is preliminary data.</text>
</comment>
<protein>
    <submittedName>
        <fullName evidence="2">Origin recognition complex subunit 1</fullName>
    </submittedName>
</protein>
<dbReference type="Proteomes" id="UP000249619">
    <property type="component" value="Unassembled WGS sequence"/>
</dbReference>
<gene>
    <name evidence="2" type="ORF">DDE83_005117</name>
</gene>